<name>A0AAV4N9P0_9ARAC</name>
<organism evidence="4 5">
    <name type="scientific">Caerostris darwini</name>
    <dbReference type="NCBI Taxonomy" id="1538125"/>
    <lineage>
        <taxon>Eukaryota</taxon>
        <taxon>Metazoa</taxon>
        <taxon>Ecdysozoa</taxon>
        <taxon>Arthropoda</taxon>
        <taxon>Chelicerata</taxon>
        <taxon>Arachnida</taxon>
        <taxon>Araneae</taxon>
        <taxon>Araneomorphae</taxon>
        <taxon>Entelegynae</taxon>
        <taxon>Araneoidea</taxon>
        <taxon>Araneidae</taxon>
        <taxon>Caerostris</taxon>
    </lineage>
</organism>
<evidence type="ECO:0008006" key="6">
    <source>
        <dbReference type="Google" id="ProtNLM"/>
    </source>
</evidence>
<dbReference type="Proteomes" id="UP001054837">
    <property type="component" value="Unassembled WGS sequence"/>
</dbReference>
<evidence type="ECO:0000256" key="1">
    <source>
        <dbReference type="ARBA" id="ARBA00010797"/>
    </source>
</evidence>
<evidence type="ECO:0000313" key="5">
    <source>
        <dbReference type="Proteomes" id="UP001054837"/>
    </source>
</evidence>
<dbReference type="AlphaFoldDB" id="A0AAV4N9P0"/>
<keyword evidence="5" id="KW-1185">Reference proteome</keyword>
<dbReference type="Gene3D" id="2.40.50.100">
    <property type="match status" value="1"/>
</dbReference>
<comment type="similarity">
    <text evidence="1">Belongs to the bacterial ribosomal protein bL27 family.</text>
</comment>
<proteinExistence type="inferred from homology"/>
<dbReference type="GO" id="GO:0006412">
    <property type="term" value="P:translation"/>
    <property type="evidence" value="ECO:0007669"/>
    <property type="project" value="InterPro"/>
</dbReference>
<evidence type="ECO:0000313" key="4">
    <source>
        <dbReference type="EMBL" id="GIX81173.1"/>
    </source>
</evidence>
<dbReference type="GO" id="GO:0005762">
    <property type="term" value="C:mitochondrial large ribosomal subunit"/>
    <property type="evidence" value="ECO:0007669"/>
    <property type="project" value="TreeGrafter"/>
</dbReference>
<evidence type="ECO:0000256" key="2">
    <source>
        <dbReference type="ARBA" id="ARBA00022980"/>
    </source>
</evidence>
<reference evidence="4 5" key="1">
    <citation type="submission" date="2021-06" db="EMBL/GenBank/DDBJ databases">
        <title>Caerostris darwini draft genome.</title>
        <authorList>
            <person name="Kono N."/>
            <person name="Arakawa K."/>
        </authorList>
    </citation>
    <scope>NUCLEOTIDE SEQUENCE [LARGE SCALE GENOMIC DNA]</scope>
</reference>
<dbReference type="InterPro" id="IPR001684">
    <property type="entry name" value="Ribosomal_bL27"/>
</dbReference>
<evidence type="ECO:0000256" key="3">
    <source>
        <dbReference type="ARBA" id="ARBA00023274"/>
    </source>
</evidence>
<dbReference type="PANTHER" id="PTHR15893:SF0">
    <property type="entry name" value="LARGE RIBOSOMAL SUBUNIT PROTEIN BL27M"/>
    <property type="match status" value="1"/>
</dbReference>
<sequence length="146" mass="16873">MNSVSLLKTFLHSSNTKFITNLSPSLPLLSCERHLGRGVSQNRRQRRRPPGLKREDGDFVRNGEMLLQQFYLNFHPGLNVTIDGKNTLYAMREGRVTMTCEQINPKKGEYLVDKYYGKMSAPVVYKRFLHVIPFPQGQKFKLVELV</sequence>
<dbReference type="GO" id="GO:0003735">
    <property type="term" value="F:structural constituent of ribosome"/>
    <property type="evidence" value="ECO:0007669"/>
    <property type="project" value="InterPro"/>
</dbReference>
<dbReference type="EMBL" id="BPLQ01001367">
    <property type="protein sequence ID" value="GIX81173.1"/>
    <property type="molecule type" value="Genomic_DNA"/>
</dbReference>
<comment type="caution">
    <text evidence="4">The sequence shown here is derived from an EMBL/GenBank/DDBJ whole genome shotgun (WGS) entry which is preliminary data.</text>
</comment>
<accession>A0AAV4N9P0</accession>
<dbReference type="SUPFAM" id="SSF110324">
    <property type="entry name" value="Ribosomal L27 protein-like"/>
    <property type="match status" value="1"/>
</dbReference>
<gene>
    <name evidence="4" type="primary">AVEN_247295_1</name>
    <name evidence="4" type="ORF">CDAR_254591</name>
</gene>
<protein>
    <recommendedName>
        <fullName evidence="6">Ribosomal protein L27</fullName>
    </recommendedName>
</protein>
<dbReference type="Pfam" id="PF01016">
    <property type="entry name" value="Ribosomal_L27"/>
    <property type="match status" value="1"/>
</dbReference>
<keyword evidence="2" id="KW-0689">Ribosomal protein</keyword>
<keyword evidence="3" id="KW-0687">Ribonucleoprotein</keyword>
<dbReference type="PANTHER" id="PTHR15893">
    <property type="entry name" value="RIBOSOMAL PROTEIN L27"/>
    <property type="match status" value="1"/>
</dbReference>